<dbReference type="InterPro" id="IPR019845">
    <property type="entry name" value="Squalene/phytoene_synthase_CS"/>
</dbReference>
<dbReference type="PROSITE" id="PS01044">
    <property type="entry name" value="SQUALEN_PHYTOEN_SYN_1"/>
    <property type="match status" value="1"/>
</dbReference>
<proteinExistence type="inferred from homology"/>
<keyword evidence="8" id="KW-1185">Reference proteome</keyword>
<organism evidence="7 8">
    <name type="scientific">Rivibacter subsaxonicus</name>
    <dbReference type="NCBI Taxonomy" id="457575"/>
    <lineage>
        <taxon>Bacteria</taxon>
        <taxon>Pseudomonadati</taxon>
        <taxon>Pseudomonadota</taxon>
        <taxon>Betaproteobacteria</taxon>
        <taxon>Burkholderiales</taxon>
        <taxon>Rivibacter</taxon>
    </lineage>
</organism>
<dbReference type="Gene3D" id="1.10.600.10">
    <property type="entry name" value="Farnesyl Diphosphate Synthase"/>
    <property type="match status" value="1"/>
</dbReference>
<dbReference type="RefSeq" id="WP_130430568.1">
    <property type="nucleotide sequence ID" value="NZ_SHKP01000004.1"/>
</dbReference>
<evidence type="ECO:0000256" key="4">
    <source>
        <dbReference type="ARBA" id="ARBA00022746"/>
    </source>
</evidence>
<dbReference type="InterPro" id="IPR033904">
    <property type="entry name" value="Trans_IPPS_HH"/>
</dbReference>
<comment type="similarity">
    <text evidence="2">Belongs to the phytoene/squalene synthase family.</text>
</comment>
<dbReference type="Pfam" id="PF00494">
    <property type="entry name" value="SQS_PSY"/>
    <property type="match status" value="1"/>
</dbReference>
<comment type="pathway">
    <text evidence="1">Carotenoid biosynthesis; phytoene biosynthesis.</text>
</comment>
<dbReference type="PROSITE" id="PS01045">
    <property type="entry name" value="SQUALEN_PHYTOEN_SYN_2"/>
    <property type="match status" value="1"/>
</dbReference>
<gene>
    <name evidence="7" type="ORF">EV670_0876</name>
</gene>
<dbReference type="GO" id="GO:0051996">
    <property type="term" value="F:squalene synthase [NAD(P)H] activity"/>
    <property type="evidence" value="ECO:0007669"/>
    <property type="project" value="InterPro"/>
</dbReference>
<dbReference type="AlphaFoldDB" id="A0A4V6MER4"/>
<dbReference type="InterPro" id="IPR008949">
    <property type="entry name" value="Isoprenoid_synthase_dom_sf"/>
</dbReference>
<dbReference type="SFLD" id="SFLDG01212">
    <property type="entry name" value="Phytoene_synthase_like"/>
    <property type="match status" value="1"/>
</dbReference>
<dbReference type="InterPro" id="IPR002060">
    <property type="entry name" value="Squ/phyt_synthse"/>
</dbReference>
<evidence type="ECO:0000256" key="3">
    <source>
        <dbReference type="ARBA" id="ARBA00022679"/>
    </source>
</evidence>
<dbReference type="GO" id="GO:0004311">
    <property type="term" value="F:geranylgeranyl diphosphate synthase activity"/>
    <property type="evidence" value="ECO:0007669"/>
    <property type="project" value="InterPro"/>
</dbReference>
<evidence type="ECO:0000313" key="8">
    <source>
        <dbReference type="Proteomes" id="UP000293671"/>
    </source>
</evidence>
<dbReference type="SUPFAM" id="SSF48576">
    <property type="entry name" value="Terpenoid synthases"/>
    <property type="match status" value="1"/>
</dbReference>
<reference evidence="7 8" key="1">
    <citation type="submission" date="2019-02" db="EMBL/GenBank/DDBJ databases">
        <title>Genomic Encyclopedia of Type Strains, Phase IV (KMG-IV): sequencing the most valuable type-strain genomes for metagenomic binning, comparative biology and taxonomic classification.</title>
        <authorList>
            <person name="Goeker M."/>
        </authorList>
    </citation>
    <scope>NUCLEOTIDE SEQUENCE [LARGE SCALE GENOMIC DNA]</scope>
    <source>
        <strain evidence="7 8">DSM 19570</strain>
    </source>
</reference>
<evidence type="ECO:0000256" key="1">
    <source>
        <dbReference type="ARBA" id="ARBA00004684"/>
    </source>
</evidence>
<dbReference type="OrthoDB" id="9807580at2"/>
<dbReference type="SFLD" id="SFLDS00005">
    <property type="entry name" value="Isoprenoid_Synthase_Type_I"/>
    <property type="match status" value="1"/>
</dbReference>
<sequence>MQTSLLPARPSFAPEGAAPAPPERRLHAADVAACRELLEHNSRTFHAASLLLPRAVREPASVLYGFCRLADDAVDVEGGAMAAIALLRERLACACAGQPLDAPADRALAVVIARHAIPRALPEALIEGLEWDAQGRRYETIEALHDYAARVAGAVGAMMALLMGVRSPAALARACDLGVAMQLSNIARDVGEDARMGRVYLPLQWLREAGIEPDAWLARPVFDAALASVVKRVLNEAERLYARVDAGVAALPLGCRPGINAARFLYAEIGHEVERQGLNSVDRRAVVPVARKARLLLRALVVLAPDARAANAPVLAANRFLVDAVSEMASLPSAADATTPPWWHLGARAVWMIELFDRLERLERQPPLRASA</sequence>
<dbReference type="CDD" id="cd00683">
    <property type="entry name" value="Trans_IPPS_HH"/>
    <property type="match status" value="1"/>
</dbReference>
<dbReference type="EMBL" id="SHKP01000004">
    <property type="protein sequence ID" value="RZU02846.1"/>
    <property type="molecule type" value="Genomic_DNA"/>
</dbReference>
<evidence type="ECO:0000256" key="5">
    <source>
        <dbReference type="ARBA" id="ARBA00053028"/>
    </source>
</evidence>
<keyword evidence="3" id="KW-0808">Transferase</keyword>
<dbReference type="PANTHER" id="PTHR31480">
    <property type="entry name" value="BIFUNCTIONAL LYCOPENE CYCLASE/PHYTOENE SYNTHASE"/>
    <property type="match status" value="1"/>
</dbReference>
<protein>
    <submittedName>
        <fullName evidence="7">Phytoene synthase</fullName>
    </submittedName>
</protein>
<dbReference type="Proteomes" id="UP000293671">
    <property type="component" value="Unassembled WGS sequence"/>
</dbReference>
<evidence type="ECO:0000256" key="2">
    <source>
        <dbReference type="ARBA" id="ARBA00006251"/>
    </source>
</evidence>
<dbReference type="FunFam" id="1.10.600.10:FF:000020">
    <property type="entry name" value="Phytoene synthase"/>
    <property type="match status" value="1"/>
</dbReference>
<accession>A0A4V6MER4</accession>
<feature type="region of interest" description="Disordered" evidence="6">
    <location>
        <begin position="1"/>
        <end position="23"/>
    </location>
</feature>
<comment type="cofactor">
    <cofactor evidence="5">
        <name>ATP</name>
        <dbReference type="ChEBI" id="CHEBI:30616"/>
    </cofactor>
</comment>
<dbReference type="GO" id="GO:0016117">
    <property type="term" value="P:carotenoid biosynthetic process"/>
    <property type="evidence" value="ECO:0007669"/>
    <property type="project" value="UniProtKB-KW"/>
</dbReference>
<evidence type="ECO:0000256" key="6">
    <source>
        <dbReference type="SAM" id="MobiDB-lite"/>
    </source>
</evidence>
<keyword evidence="4" id="KW-0125">Carotenoid biosynthesis</keyword>
<dbReference type="SFLD" id="SFLDG01018">
    <property type="entry name" value="Squalene/Phytoene_Synthase_Lik"/>
    <property type="match status" value="1"/>
</dbReference>
<dbReference type="InterPro" id="IPR044843">
    <property type="entry name" value="Trans_IPPS_bact-type"/>
</dbReference>
<evidence type="ECO:0000313" key="7">
    <source>
        <dbReference type="EMBL" id="RZU02846.1"/>
    </source>
</evidence>
<name>A0A4V6MER4_9BURK</name>
<comment type="caution">
    <text evidence="7">The sequence shown here is derived from an EMBL/GenBank/DDBJ whole genome shotgun (WGS) entry which is preliminary data.</text>
</comment>